<dbReference type="EMBL" id="CM042017">
    <property type="protein sequence ID" value="KAI3689201.1"/>
    <property type="molecule type" value="Genomic_DNA"/>
</dbReference>
<evidence type="ECO:0000313" key="2">
    <source>
        <dbReference type="Proteomes" id="UP001055811"/>
    </source>
</evidence>
<reference evidence="1 2" key="2">
    <citation type="journal article" date="2022" name="Mol. Ecol. Resour.">
        <title>The genomes of chicory, endive, great burdock and yacon provide insights into Asteraceae paleo-polyploidization history and plant inulin production.</title>
        <authorList>
            <person name="Fan W."/>
            <person name="Wang S."/>
            <person name="Wang H."/>
            <person name="Wang A."/>
            <person name="Jiang F."/>
            <person name="Liu H."/>
            <person name="Zhao H."/>
            <person name="Xu D."/>
            <person name="Zhang Y."/>
        </authorList>
    </citation>
    <scope>NUCLEOTIDE SEQUENCE [LARGE SCALE GENOMIC DNA]</scope>
    <source>
        <strain evidence="2">cv. Punajuju</strain>
        <tissue evidence="1">Leaves</tissue>
    </source>
</reference>
<organism evidence="1 2">
    <name type="scientific">Cichorium intybus</name>
    <name type="common">Chicory</name>
    <dbReference type="NCBI Taxonomy" id="13427"/>
    <lineage>
        <taxon>Eukaryota</taxon>
        <taxon>Viridiplantae</taxon>
        <taxon>Streptophyta</taxon>
        <taxon>Embryophyta</taxon>
        <taxon>Tracheophyta</taxon>
        <taxon>Spermatophyta</taxon>
        <taxon>Magnoliopsida</taxon>
        <taxon>eudicotyledons</taxon>
        <taxon>Gunneridae</taxon>
        <taxon>Pentapetalae</taxon>
        <taxon>asterids</taxon>
        <taxon>campanulids</taxon>
        <taxon>Asterales</taxon>
        <taxon>Asteraceae</taxon>
        <taxon>Cichorioideae</taxon>
        <taxon>Cichorieae</taxon>
        <taxon>Cichoriinae</taxon>
        <taxon>Cichorium</taxon>
    </lineage>
</organism>
<keyword evidence="2" id="KW-1185">Reference proteome</keyword>
<gene>
    <name evidence="1" type="ORF">L2E82_47152</name>
</gene>
<protein>
    <submittedName>
        <fullName evidence="1">Uncharacterized protein</fullName>
    </submittedName>
</protein>
<evidence type="ECO:0000313" key="1">
    <source>
        <dbReference type="EMBL" id="KAI3689201.1"/>
    </source>
</evidence>
<reference evidence="2" key="1">
    <citation type="journal article" date="2022" name="Mol. Ecol. Resour.">
        <title>The genomes of chicory, endive, great burdock and yacon provide insights into Asteraceae palaeo-polyploidization history and plant inulin production.</title>
        <authorList>
            <person name="Fan W."/>
            <person name="Wang S."/>
            <person name="Wang H."/>
            <person name="Wang A."/>
            <person name="Jiang F."/>
            <person name="Liu H."/>
            <person name="Zhao H."/>
            <person name="Xu D."/>
            <person name="Zhang Y."/>
        </authorList>
    </citation>
    <scope>NUCLEOTIDE SEQUENCE [LARGE SCALE GENOMIC DNA]</scope>
    <source>
        <strain evidence="2">cv. Punajuju</strain>
    </source>
</reference>
<name>A0ACB8YVR0_CICIN</name>
<sequence>MGQSKKLKNLRSICKDKAKLIKATFSITNRTTSSIQIAVLRATTRSTQSPPHDHHISTLLSLSKATRHSASACISAIIHRLHHHHQQNAYVALKSLITLHYMITGGSFSLKEQPILHPKSATGFDFLNISRFVDNTDMQSREFSLWAQWYACFLKSNLSTSTILGYFLSSSKIEIEKKKENLKFSLYMDLFKEIEALVLTIEEICRAPSSLYCQTNDIVYEVMRLVGEDYRTTQYHLINRLAELNERLHSLRTNELTGLIRCLERLEGCKGRLTELFMNRKRNESFWELESEVMTKLMRLKKDAEMKSVSPKMIEYDSELTRLNKQLSAESRHLRLLTYGEANCWLTLTR</sequence>
<dbReference type="Proteomes" id="UP001055811">
    <property type="component" value="Linkage Group LG09"/>
</dbReference>
<accession>A0ACB8YVR0</accession>
<comment type="caution">
    <text evidence="1">The sequence shown here is derived from an EMBL/GenBank/DDBJ whole genome shotgun (WGS) entry which is preliminary data.</text>
</comment>
<proteinExistence type="predicted"/>